<keyword evidence="15" id="KW-1185">Reference proteome</keyword>
<evidence type="ECO:0000256" key="10">
    <source>
        <dbReference type="ARBA" id="ARBA00023012"/>
    </source>
</evidence>
<dbReference type="Pfam" id="PF02518">
    <property type="entry name" value="HATPase_c"/>
    <property type="match status" value="1"/>
</dbReference>
<feature type="transmembrane region" description="Helical" evidence="12">
    <location>
        <begin position="309"/>
        <end position="334"/>
    </location>
</feature>
<evidence type="ECO:0000256" key="9">
    <source>
        <dbReference type="ARBA" id="ARBA00022989"/>
    </source>
</evidence>
<dbReference type="SUPFAM" id="SSF55874">
    <property type="entry name" value="ATPase domain of HSP90 chaperone/DNA topoisomerase II/histidine kinase"/>
    <property type="match status" value="1"/>
</dbReference>
<reference evidence="14 15" key="1">
    <citation type="submission" date="2020-04" db="EMBL/GenBank/DDBJ databases">
        <title>Novel Paenibacillus strain UniB2 isolated from commercial digestive syrup.</title>
        <authorList>
            <person name="Thorat V."/>
            <person name="Kirdat K."/>
            <person name="Tiwarekar B."/>
            <person name="Yadav A."/>
        </authorList>
    </citation>
    <scope>NUCLEOTIDE SEQUENCE [LARGE SCALE GENOMIC DNA]</scope>
    <source>
        <strain evidence="14 15">UniB2</strain>
    </source>
</reference>
<evidence type="ECO:0000256" key="8">
    <source>
        <dbReference type="ARBA" id="ARBA00022840"/>
    </source>
</evidence>
<dbReference type="InterPro" id="IPR036890">
    <property type="entry name" value="HATPase_C_sf"/>
</dbReference>
<keyword evidence="11 12" id="KW-0472">Membrane</keyword>
<dbReference type="PROSITE" id="PS50885">
    <property type="entry name" value="HAMP"/>
    <property type="match status" value="1"/>
</dbReference>
<dbReference type="SMART" id="SM00304">
    <property type="entry name" value="HAMP"/>
    <property type="match status" value="1"/>
</dbReference>
<dbReference type="GO" id="GO:0005524">
    <property type="term" value="F:ATP binding"/>
    <property type="evidence" value="ECO:0007669"/>
    <property type="project" value="UniProtKB-KW"/>
</dbReference>
<keyword evidence="2" id="KW-1003">Cell membrane</keyword>
<dbReference type="GO" id="GO:0005886">
    <property type="term" value="C:plasma membrane"/>
    <property type="evidence" value="ECO:0007669"/>
    <property type="project" value="UniProtKB-SubCell"/>
</dbReference>
<dbReference type="InterPro" id="IPR003660">
    <property type="entry name" value="HAMP_dom"/>
</dbReference>
<sequence>MKAFGSWFRNLELARKLILINAVFIVLPLGLMGGFAFVRFSETTEAKVGESQLQAIKQMTLNIDTYMSELSRLTVMPYQYPKVTAFLESKRTPGQPLTLEEISGLNDFVTQVFLNGRVDILGVSLYGRDGASYVVLPESQYVTTYKLDETAAWLDRIEGHYGEPVFVPTHDVRSTGGIVYQAFSIARELRSFDSGQTLGHIVIDVDPKFIREILSKVKLDAEESLYIADDEGKLVIRKGGGGQASAPEPLPRGEAGAALAAGGEGVSQVEAGGRGLLVSRFKSEVTGWTTVGIVPVASLMKDVQTLGTFLILFGAVCVGIALLLYVFIAYRVTLPLRKLSRLMRSVERGDLSQRFPAAGRDEVGALGQSFNEMTAKLSELGYLLYETEIREKDAQIAALQSKINPHFLYNTLGSISMYAEVEGSREIVTMANSLSRLLRYSLSGRKERVSLGDELGHVRGYMSIQQMRYEERIKFTLQADPALLGCEVIPLLVQPLVENAINHAIDKGAGEGRIVLTAAAEGQTLVIAVADDGIGMAGEALEALREHLRHTRELGGSSGNGLLNVHRRLVLRYGQEYGLQLESMPYRGFRAALRLPLLPLDTGKEGDPDAEHPDRR</sequence>
<feature type="transmembrane region" description="Helical" evidence="12">
    <location>
        <begin position="17"/>
        <end position="38"/>
    </location>
</feature>
<evidence type="ECO:0000256" key="12">
    <source>
        <dbReference type="SAM" id="Phobius"/>
    </source>
</evidence>
<dbReference type="PANTHER" id="PTHR34220:SF11">
    <property type="entry name" value="SENSOR PROTEIN KINASE HPTS"/>
    <property type="match status" value="1"/>
</dbReference>
<evidence type="ECO:0000256" key="1">
    <source>
        <dbReference type="ARBA" id="ARBA00004651"/>
    </source>
</evidence>
<dbReference type="Gene3D" id="3.30.565.10">
    <property type="entry name" value="Histidine kinase-like ATPase, C-terminal domain"/>
    <property type="match status" value="1"/>
</dbReference>
<evidence type="ECO:0000259" key="13">
    <source>
        <dbReference type="PROSITE" id="PS50885"/>
    </source>
</evidence>
<gene>
    <name evidence="14" type="ORF">HGI30_17285</name>
</gene>
<dbReference type="CDD" id="cd06225">
    <property type="entry name" value="HAMP"/>
    <property type="match status" value="1"/>
</dbReference>
<evidence type="ECO:0000256" key="5">
    <source>
        <dbReference type="ARBA" id="ARBA00022692"/>
    </source>
</evidence>
<protein>
    <submittedName>
        <fullName evidence="14">Sensor histidine kinase</fullName>
    </submittedName>
</protein>
<dbReference type="PANTHER" id="PTHR34220">
    <property type="entry name" value="SENSOR HISTIDINE KINASE YPDA"/>
    <property type="match status" value="1"/>
</dbReference>
<evidence type="ECO:0000256" key="3">
    <source>
        <dbReference type="ARBA" id="ARBA00022553"/>
    </source>
</evidence>
<dbReference type="InterPro" id="IPR010559">
    <property type="entry name" value="Sig_transdc_His_kin_internal"/>
</dbReference>
<dbReference type="KEGG" id="palr:HGI30_17285"/>
<evidence type="ECO:0000256" key="4">
    <source>
        <dbReference type="ARBA" id="ARBA00022679"/>
    </source>
</evidence>
<keyword evidence="9 12" id="KW-1133">Transmembrane helix</keyword>
<evidence type="ECO:0000256" key="11">
    <source>
        <dbReference type="ARBA" id="ARBA00023136"/>
    </source>
</evidence>
<feature type="domain" description="HAMP" evidence="13">
    <location>
        <begin position="330"/>
        <end position="382"/>
    </location>
</feature>
<keyword evidence="4" id="KW-0808">Transferase</keyword>
<keyword evidence="3" id="KW-0597">Phosphoprotein</keyword>
<name>A0A6H2H0D7_9BACL</name>
<dbReference type="InterPro" id="IPR003594">
    <property type="entry name" value="HATPase_dom"/>
</dbReference>
<keyword evidence="10" id="KW-0902">Two-component regulatory system</keyword>
<dbReference type="EMBL" id="CP051428">
    <property type="protein sequence ID" value="QJC53154.1"/>
    <property type="molecule type" value="Genomic_DNA"/>
</dbReference>
<keyword evidence="8" id="KW-0067">ATP-binding</keyword>
<dbReference type="GO" id="GO:0000155">
    <property type="term" value="F:phosphorelay sensor kinase activity"/>
    <property type="evidence" value="ECO:0007669"/>
    <property type="project" value="InterPro"/>
</dbReference>
<dbReference type="RefSeq" id="WP_168908695.1">
    <property type="nucleotide sequence ID" value="NZ_CP051428.1"/>
</dbReference>
<organism evidence="14 15">
    <name type="scientific">Paenibacillus albicereus</name>
    <dbReference type="NCBI Taxonomy" id="2726185"/>
    <lineage>
        <taxon>Bacteria</taxon>
        <taxon>Bacillati</taxon>
        <taxon>Bacillota</taxon>
        <taxon>Bacilli</taxon>
        <taxon>Bacillales</taxon>
        <taxon>Paenibacillaceae</taxon>
        <taxon>Paenibacillus</taxon>
    </lineage>
</organism>
<keyword evidence="6" id="KW-0547">Nucleotide-binding</keyword>
<keyword evidence="7 14" id="KW-0418">Kinase</keyword>
<proteinExistence type="predicted"/>
<evidence type="ECO:0000256" key="2">
    <source>
        <dbReference type="ARBA" id="ARBA00022475"/>
    </source>
</evidence>
<evidence type="ECO:0000313" key="14">
    <source>
        <dbReference type="EMBL" id="QJC53154.1"/>
    </source>
</evidence>
<evidence type="ECO:0000256" key="7">
    <source>
        <dbReference type="ARBA" id="ARBA00022777"/>
    </source>
</evidence>
<evidence type="ECO:0000256" key="6">
    <source>
        <dbReference type="ARBA" id="ARBA00022741"/>
    </source>
</evidence>
<dbReference type="Proteomes" id="UP000502136">
    <property type="component" value="Chromosome"/>
</dbReference>
<comment type="subcellular location">
    <subcellularLocation>
        <location evidence="1">Cell membrane</location>
        <topology evidence="1">Multi-pass membrane protein</topology>
    </subcellularLocation>
</comment>
<keyword evidence="5 12" id="KW-0812">Transmembrane</keyword>
<evidence type="ECO:0000313" key="15">
    <source>
        <dbReference type="Proteomes" id="UP000502136"/>
    </source>
</evidence>
<dbReference type="InterPro" id="IPR050640">
    <property type="entry name" value="Bact_2-comp_sensor_kinase"/>
</dbReference>
<dbReference type="AlphaFoldDB" id="A0A6H2H0D7"/>
<dbReference type="SUPFAM" id="SSF158472">
    <property type="entry name" value="HAMP domain-like"/>
    <property type="match status" value="1"/>
</dbReference>
<dbReference type="Gene3D" id="6.10.340.10">
    <property type="match status" value="1"/>
</dbReference>
<accession>A0A6H2H0D7</accession>
<dbReference type="Pfam" id="PF00672">
    <property type="entry name" value="HAMP"/>
    <property type="match status" value="1"/>
</dbReference>
<dbReference type="Pfam" id="PF06580">
    <property type="entry name" value="His_kinase"/>
    <property type="match status" value="1"/>
</dbReference>